<protein>
    <submittedName>
        <fullName evidence="4">Short-chain dehydrogenase</fullName>
    </submittedName>
</protein>
<dbReference type="AlphaFoldDB" id="A0A1M5B3D9"/>
<feature type="transmembrane region" description="Helical" evidence="3">
    <location>
        <begin position="223"/>
        <end position="243"/>
    </location>
</feature>
<sequence>MNLPLRILITGASGAIGGALAQEYAGPGVTLFLHGRDLPRLETVARACRERGARVVLATFDVRDLADLRGWVAQLQAEAPLDLVIANAGMNIDIGPDGAGERWEEVEALLETNVRAVLALVDAVLPSMRARSEGQIALVSSLAAWFGLPVTPSYCASKAAIKAYGEALRGWLAPEGVRVSVIMPGYVASPMCHAMPGPKPFLMTPERAARIIRRGLMRNRARIAFPFWLSFGTWWLAVLPAGLSSRIVRWLGYGG</sequence>
<dbReference type="Pfam" id="PF00106">
    <property type="entry name" value="adh_short"/>
    <property type="match status" value="1"/>
</dbReference>
<keyword evidence="3" id="KW-1133">Transmembrane helix</keyword>
<gene>
    <name evidence="4" type="ORF">SAMN02745204_02352</name>
</gene>
<evidence type="ECO:0000256" key="3">
    <source>
        <dbReference type="SAM" id="Phobius"/>
    </source>
</evidence>
<evidence type="ECO:0000313" key="5">
    <source>
        <dbReference type="Proteomes" id="UP000242857"/>
    </source>
</evidence>
<proteinExistence type="inferred from homology"/>
<keyword evidence="3" id="KW-0812">Transmembrane</keyword>
<evidence type="ECO:0000313" key="4">
    <source>
        <dbReference type="EMBL" id="SHF36965.1"/>
    </source>
</evidence>
<dbReference type="InterPro" id="IPR020904">
    <property type="entry name" value="Sc_DH/Rdtase_CS"/>
</dbReference>
<dbReference type="PRINTS" id="PR00081">
    <property type="entry name" value="GDHRDH"/>
</dbReference>
<keyword evidence="5" id="KW-1185">Reference proteome</keyword>
<dbReference type="GO" id="GO:0016020">
    <property type="term" value="C:membrane"/>
    <property type="evidence" value="ECO:0007669"/>
    <property type="project" value="TreeGrafter"/>
</dbReference>
<reference evidence="5" key="1">
    <citation type="submission" date="2016-11" db="EMBL/GenBank/DDBJ databases">
        <authorList>
            <person name="Varghese N."/>
            <person name="Submissions S."/>
        </authorList>
    </citation>
    <scope>NUCLEOTIDE SEQUENCE [LARGE SCALE GENOMIC DNA]</scope>
    <source>
        <strain evidence="5">DSM 14834</strain>
    </source>
</reference>
<keyword evidence="2" id="KW-0560">Oxidoreductase</keyword>
<evidence type="ECO:0000256" key="1">
    <source>
        <dbReference type="ARBA" id="ARBA00006484"/>
    </source>
</evidence>
<dbReference type="Proteomes" id="UP000242857">
    <property type="component" value="Unassembled WGS sequence"/>
</dbReference>
<dbReference type="Gene3D" id="3.40.50.720">
    <property type="entry name" value="NAD(P)-binding Rossmann-like Domain"/>
    <property type="match status" value="1"/>
</dbReference>
<dbReference type="PANTHER" id="PTHR44196">
    <property type="entry name" value="DEHYDROGENASE/REDUCTASE SDR FAMILY MEMBER 7B"/>
    <property type="match status" value="1"/>
</dbReference>
<evidence type="ECO:0000256" key="2">
    <source>
        <dbReference type="ARBA" id="ARBA00023002"/>
    </source>
</evidence>
<dbReference type="PROSITE" id="PS00061">
    <property type="entry name" value="ADH_SHORT"/>
    <property type="match status" value="1"/>
</dbReference>
<accession>A0A1M5B3D9</accession>
<dbReference type="STRING" id="213588.SAMN02745204_02352"/>
<dbReference type="SUPFAM" id="SSF51735">
    <property type="entry name" value="NAD(P)-binding Rossmann-fold domains"/>
    <property type="match status" value="1"/>
</dbReference>
<comment type="similarity">
    <text evidence="1">Belongs to the short-chain dehydrogenases/reductases (SDR) family.</text>
</comment>
<organism evidence="4 5">
    <name type="scientific">Thermomonas hydrothermalis</name>
    <dbReference type="NCBI Taxonomy" id="213588"/>
    <lineage>
        <taxon>Bacteria</taxon>
        <taxon>Pseudomonadati</taxon>
        <taxon>Pseudomonadota</taxon>
        <taxon>Gammaproteobacteria</taxon>
        <taxon>Lysobacterales</taxon>
        <taxon>Lysobacteraceae</taxon>
        <taxon>Thermomonas</taxon>
    </lineage>
</organism>
<dbReference type="EMBL" id="FQUK01000074">
    <property type="protein sequence ID" value="SHF36965.1"/>
    <property type="molecule type" value="Genomic_DNA"/>
</dbReference>
<dbReference type="InterPro" id="IPR036291">
    <property type="entry name" value="NAD(P)-bd_dom_sf"/>
</dbReference>
<keyword evidence="3" id="KW-0472">Membrane</keyword>
<dbReference type="PANTHER" id="PTHR44196:SF1">
    <property type="entry name" value="DEHYDROGENASE_REDUCTASE SDR FAMILY MEMBER 7B"/>
    <property type="match status" value="1"/>
</dbReference>
<name>A0A1M5B3D9_9GAMM</name>
<dbReference type="RefSeq" id="WP_072756697.1">
    <property type="nucleotide sequence ID" value="NZ_FQUK01000074.1"/>
</dbReference>
<dbReference type="InterPro" id="IPR002347">
    <property type="entry name" value="SDR_fam"/>
</dbReference>
<dbReference type="GO" id="GO:0016491">
    <property type="term" value="F:oxidoreductase activity"/>
    <property type="evidence" value="ECO:0007669"/>
    <property type="project" value="UniProtKB-KW"/>
</dbReference>